<reference evidence="3" key="1">
    <citation type="submission" date="2017-10" db="EMBL/GenBank/DDBJ databases">
        <title>Rapid genome shrinkage in a self-fertile nematode reveals novel sperm competition proteins.</title>
        <authorList>
            <person name="Yin D."/>
            <person name="Schwarz E.M."/>
            <person name="Thomas C.G."/>
            <person name="Felde R.L."/>
            <person name="Korf I.F."/>
            <person name="Cutter A.D."/>
            <person name="Schartner C.M."/>
            <person name="Ralston E.J."/>
            <person name="Meyer B.J."/>
            <person name="Haag E.S."/>
        </authorList>
    </citation>
    <scope>NUCLEOTIDE SEQUENCE [LARGE SCALE GENOMIC DNA]</scope>
    <source>
        <strain evidence="3">JU1422</strain>
    </source>
</reference>
<evidence type="ECO:0000313" key="3">
    <source>
        <dbReference type="Proteomes" id="UP000230233"/>
    </source>
</evidence>
<accession>A0A2G5SDV6</accession>
<protein>
    <submittedName>
        <fullName evidence="2">Uncharacterized protein</fullName>
    </submittedName>
</protein>
<feature type="region of interest" description="Disordered" evidence="1">
    <location>
        <begin position="42"/>
        <end position="66"/>
    </location>
</feature>
<feature type="compositionally biased region" description="Low complexity" evidence="1">
    <location>
        <begin position="44"/>
        <end position="58"/>
    </location>
</feature>
<gene>
    <name evidence="2" type="ORF">B9Z55_027903</name>
</gene>
<dbReference type="AlphaFoldDB" id="A0A2G5SDV6"/>
<organism evidence="2 3">
    <name type="scientific">Caenorhabditis nigoni</name>
    <dbReference type="NCBI Taxonomy" id="1611254"/>
    <lineage>
        <taxon>Eukaryota</taxon>
        <taxon>Metazoa</taxon>
        <taxon>Ecdysozoa</taxon>
        <taxon>Nematoda</taxon>
        <taxon>Chromadorea</taxon>
        <taxon>Rhabditida</taxon>
        <taxon>Rhabditina</taxon>
        <taxon>Rhabditomorpha</taxon>
        <taxon>Rhabditoidea</taxon>
        <taxon>Rhabditidae</taxon>
        <taxon>Peloderinae</taxon>
        <taxon>Caenorhabditis</taxon>
    </lineage>
</organism>
<dbReference type="EMBL" id="PDUG01000014">
    <property type="protein sequence ID" value="PIC13275.1"/>
    <property type="molecule type" value="Genomic_DNA"/>
</dbReference>
<evidence type="ECO:0000256" key="1">
    <source>
        <dbReference type="SAM" id="MobiDB-lite"/>
    </source>
</evidence>
<evidence type="ECO:0000313" key="2">
    <source>
        <dbReference type="EMBL" id="PIC13275.1"/>
    </source>
</evidence>
<keyword evidence="3" id="KW-1185">Reference proteome</keyword>
<sequence length="66" mass="7605">MLVYMSHLAKARSQALIINTSVCKENDLKEFHPYSWQNLRSENGQARRPLLGPRPRQGALERVKVT</sequence>
<comment type="caution">
    <text evidence="2">The sequence shown here is derived from an EMBL/GenBank/DDBJ whole genome shotgun (WGS) entry which is preliminary data.</text>
</comment>
<proteinExistence type="predicted"/>
<name>A0A2G5SDV6_9PELO</name>
<dbReference type="Proteomes" id="UP000230233">
    <property type="component" value="Unassembled WGS sequence"/>
</dbReference>